<sequence length="331" mass="36016">MTNQTVPELQHRTVLLEEAVEALHIDGERANGVYVDGTFGRGGHSRRILERLGPQGRLIAFDKDPQAIATASTIGDARFQIVHDSFATLSDALNARGIAQVDGILLDLGISSPQVDEAARGFSFRLDGPLDMRMDTTRGMSAAEWLATEAEQTIGKVIKDYGEERFAFQIAKAITARRTVAPISTTRQLAEIVAHAVKTREKGKDPATRTFQAIRIYINKELEELEIGLDAAFEKLAPHGRLAVISFHSLEDRIVKRFMASKANAPQPDRRLPIRAVDLPQPQLKLLAKMKPSDAEVAGNPRARSAIMRVAQRTTVALGSSASSALPGSAP</sequence>
<dbReference type="RefSeq" id="WP_119767656.1">
    <property type="nucleotide sequence ID" value="NZ_QYUO01000001.1"/>
</dbReference>
<gene>
    <name evidence="7 8" type="primary">rsmH</name>
    <name evidence="8" type="ORF">D3871_03610</name>
</gene>
<reference evidence="9" key="1">
    <citation type="submission" date="2018-09" db="EMBL/GenBank/DDBJ databases">
        <authorList>
            <person name="Zhu H."/>
        </authorList>
    </citation>
    <scope>NUCLEOTIDE SEQUENCE [LARGE SCALE GENOMIC DNA]</scope>
    <source>
        <strain evidence="9">K1R23-30</strain>
    </source>
</reference>
<dbReference type="EC" id="2.1.1.199" evidence="7"/>
<feature type="binding site" evidence="7">
    <location>
        <position position="86"/>
    </location>
    <ligand>
        <name>S-adenosyl-L-methionine</name>
        <dbReference type="ChEBI" id="CHEBI:59789"/>
    </ligand>
</feature>
<dbReference type="PIRSF" id="PIRSF004486">
    <property type="entry name" value="MraW"/>
    <property type="match status" value="1"/>
</dbReference>
<dbReference type="GO" id="GO:0005737">
    <property type="term" value="C:cytoplasm"/>
    <property type="evidence" value="ECO:0007669"/>
    <property type="project" value="UniProtKB-SubCell"/>
</dbReference>
<keyword evidence="6 7" id="KW-0949">S-adenosyl-L-methionine</keyword>
<dbReference type="PANTHER" id="PTHR11265">
    <property type="entry name" value="S-ADENOSYL-METHYLTRANSFERASE MRAW"/>
    <property type="match status" value="1"/>
</dbReference>
<comment type="function">
    <text evidence="7">Specifically methylates the N4 position of cytidine in position 1402 (C1402) of 16S rRNA.</text>
</comment>
<keyword evidence="9" id="KW-1185">Reference proteome</keyword>
<keyword evidence="5 7" id="KW-0808">Transferase</keyword>
<dbReference type="SUPFAM" id="SSF53335">
    <property type="entry name" value="S-adenosyl-L-methionine-dependent methyltransferases"/>
    <property type="match status" value="1"/>
</dbReference>
<evidence type="ECO:0000256" key="3">
    <source>
        <dbReference type="ARBA" id="ARBA00022552"/>
    </source>
</evidence>
<keyword evidence="3 7" id="KW-0698">rRNA processing</keyword>
<dbReference type="GO" id="GO:0071424">
    <property type="term" value="F:rRNA (cytosine-N4-)-methyltransferase activity"/>
    <property type="evidence" value="ECO:0007669"/>
    <property type="project" value="UniProtKB-UniRule"/>
</dbReference>
<dbReference type="HAMAP" id="MF_01007">
    <property type="entry name" value="16SrRNA_methyltr_H"/>
    <property type="match status" value="1"/>
</dbReference>
<keyword evidence="4 7" id="KW-0489">Methyltransferase</keyword>
<dbReference type="Pfam" id="PF01795">
    <property type="entry name" value="Methyltransf_5"/>
    <property type="match status" value="1"/>
</dbReference>
<feature type="binding site" evidence="7">
    <location>
        <begin position="42"/>
        <end position="44"/>
    </location>
    <ligand>
        <name>S-adenosyl-L-methionine</name>
        <dbReference type="ChEBI" id="CHEBI:59789"/>
    </ligand>
</feature>
<dbReference type="Gene3D" id="1.10.150.170">
    <property type="entry name" value="Putative methyltransferase TM0872, insert domain"/>
    <property type="match status" value="1"/>
</dbReference>
<organism evidence="8 9">
    <name type="scientific">Noviherbaspirillum saxi</name>
    <dbReference type="NCBI Taxonomy" id="2320863"/>
    <lineage>
        <taxon>Bacteria</taxon>
        <taxon>Pseudomonadati</taxon>
        <taxon>Pseudomonadota</taxon>
        <taxon>Betaproteobacteria</taxon>
        <taxon>Burkholderiales</taxon>
        <taxon>Oxalobacteraceae</taxon>
        <taxon>Noviherbaspirillum</taxon>
    </lineage>
</organism>
<comment type="subcellular location">
    <subcellularLocation>
        <location evidence="7">Cytoplasm</location>
    </subcellularLocation>
</comment>
<dbReference type="SUPFAM" id="SSF81799">
    <property type="entry name" value="Putative methyltransferase TM0872, insert domain"/>
    <property type="match status" value="1"/>
</dbReference>
<feature type="binding site" evidence="7">
    <location>
        <position position="107"/>
    </location>
    <ligand>
        <name>S-adenosyl-L-methionine</name>
        <dbReference type="ChEBI" id="CHEBI:59789"/>
    </ligand>
</feature>
<evidence type="ECO:0000256" key="2">
    <source>
        <dbReference type="ARBA" id="ARBA00022490"/>
    </source>
</evidence>
<evidence type="ECO:0000256" key="4">
    <source>
        <dbReference type="ARBA" id="ARBA00022603"/>
    </source>
</evidence>
<protein>
    <recommendedName>
        <fullName evidence="7">Ribosomal RNA small subunit methyltransferase H</fullName>
        <ecNumber evidence="7">2.1.1.199</ecNumber>
    </recommendedName>
    <alternativeName>
        <fullName evidence="7">16S rRNA m(4)C1402 methyltransferase</fullName>
    </alternativeName>
    <alternativeName>
        <fullName evidence="7">rRNA (cytosine-N(4)-)-methyltransferase RsmH</fullName>
    </alternativeName>
</protein>
<dbReference type="NCBIfam" id="TIGR00006">
    <property type="entry name" value="16S rRNA (cytosine(1402)-N(4))-methyltransferase RsmH"/>
    <property type="match status" value="1"/>
</dbReference>
<feature type="binding site" evidence="7">
    <location>
        <position position="62"/>
    </location>
    <ligand>
        <name>S-adenosyl-L-methionine</name>
        <dbReference type="ChEBI" id="CHEBI:59789"/>
    </ligand>
</feature>
<proteinExistence type="inferred from homology"/>
<comment type="caution">
    <text evidence="8">The sequence shown here is derived from an EMBL/GenBank/DDBJ whole genome shotgun (WGS) entry which is preliminary data.</text>
</comment>
<evidence type="ECO:0000313" key="9">
    <source>
        <dbReference type="Proteomes" id="UP000265955"/>
    </source>
</evidence>
<name>A0A3A3FNC0_9BURK</name>
<evidence type="ECO:0000256" key="7">
    <source>
        <dbReference type="HAMAP-Rule" id="MF_01007"/>
    </source>
</evidence>
<keyword evidence="2 7" id="KW-0963">Cytoplasm</keyword>
<dbReference type="FunFam" id="1.10.150.170:FF:000001">
    <property type="entry name" value="Ribosomal RNA small subunit methyltransferase H"/>
    <property type="match status" value="1"/>
</dbReference>
<dbReference type="GO" id="GO:0070475">
    <property type="term" value="P:rRNA base methylation"/>
    <property type="evidence" value="ECO:0007669"/>
    <property type="project" value="UniProtKB-UniRule"/>
</dbReference>
<dbReference type="Proteomes" id="UP000265955">
    <property type="component" value="Unassembled WGS sequence"/>
</dbReference>
<dbReference type="AlphaFoldDB" id="A0A3A3FNC0"/>
<dbReference type="InterPro" id="IPR023397">
    <property type="entry name" value="SAM-dep_MeTrfase_MraW_recog"/>
</dbReference>
<feature type="binding site" evidence="7">
    <location>
        <position position="114"/>
    </location>
    <ligand>
        <name>S-adenosyl-L-methionine</name>
        <dbReference type="ChEBI" id="CHEBI:59789"/>
    </ligand>
</feature>
<dbReference type="OrthoDB" id="9806637at2"/>
<evidence type="ECO:0000256" key="5">
    <source>
        <dbReference type="ARBA" id="ARBA00022679"/>
    </source>
</evidence>
<evidence type="ECO:0000313" key="8">
    <source>
        <dbReference type="EMBL" id="RJF97707.1"/>
    </source>
</evidence>
<dbReference type="EMBL" id="QYUO01000001">
    <property type="protein sequence ID" value="RJF97707.1"/>
    <property type="molecule type" value="Genomic_DNA"/>
</dbReference>
<evidence type="ECO:0000256" key="6">
    <source>
        <dbReference type="ARBA" id="ARBA00022691"/>
    </source>
</evidence>
<dbReference type="InterPro" id="IPR029063">
    <property type="entry name" value="SAM-dependent_MTases_sf"/>
</dbReference>
<evidence type="ECO:0000256" key="1">
    <source>
        <dbReference type="ARBA" id="ARBA00010396"/>
    </source>
</evidence>
<dbReference type="InterPro" id="IPR002903">
    <property type="entry name" value="RsmH"/>
</dbReference>
<comment type="catalytic activity">
    <reaction evidence="7">
        <text>cytidine(1402) in 16S rRNA + S-adenosyl-L-methionine = N(4)-methylcytidine(1402) in 16S rRNA + S-adenosyl-L-homocysteine + H(+)</text>
        <dbReference type="Rhea" id="RHEA:42928"/>
        <dbReference type="Rhea" id="RHEA-COMP:10286"/>
        <dbReference type="Rhea" id="RHEA-COMP:10287"/>
        <dbReference type="ChEBI" id="CHEBI:15378"/>
        <dbReference type="ChEBI" id="CHEBI:57856"/>
        <dbReference type="ChEBI" id="CHEBI:59789"/>
        <dbReference type="ChEBI" id="CHEBI:74506"/>
        <dbReference type="ChEBI" id="CHEBI:82748"/>
        <dbReference type="EC" id="2.1.1.199"/>
    </reaction>
</comment>
<dbReference type="PANTHER" id="PTHR11265:SF0">
    <property type="entry name" value="12S RRNA N4-METHYLCYTIDINE METHYLTRANSFERASE"/>
    <property type="match status" value="1"/>
</dbReference>
<dbReference type="Gene3D" id="3.40.50.150">
    <property type="entry name" value="Vaccinia Virus protein VP39"/>
    <property type="match status" value="1"/>
</dbReference>
<comment type="similarity">
    <text evidence="1 7">Belongs to the methyltransferase superfamily. RsmH family.</text>
</comment>
<accession>A0A3A3FNC0</accession>